<gene>
    <name evidence="4" type="ORF">GCM10022395_17150</name>
</gene>
<dbReference type="SUPFAM" id="SSF55729">
    <property type="entry name" value="Acyl-CoA N-acyltransferases (Nat)"/>
    <property type="match status" value="1"/>
</dbReference>
<proteinExistence type="predicted"/>
<dbReference type="PANTHER" id="PTHR43072:SF23">
    <property type="entry name" value="UPF0039 PROTEIN C11D3.02C"/>
    <property type="match status" value="1"/>
</dbReference>
<dbReference type="Pfam" id="PF13420">
    <property type="entry name" value="Acetyltransf_4"/>
    <property type="match status" value="1"/>
</dbReference>
<sequence>MGAIRPVRIEDSKELLGIYNYYVVNSIVTFDLEPLTLREFEEKVRTIITSYPFIVFEEEGIILGYAYASKWRKKPAYNFTVESTVYVRQDAHGKQIGSKLYAELLRLLKQGSCHVVIGGLTLPNEASVKLHEKFGFEKVAHFKAVGLKFGRWLDVGFWQLQLDKETV</sequence>
<keyword evidence="5" id="KW-1185">Reference proteome</keyword>
<accession>A0ABP6XJ43</accession>
<name>A0ABP6XJ43_9FLAO</name>
<dbReference type="CDD" id="cd04301">
    <property type="entry name" value="NAT_SF"/>
    <property type="match status" value="1"/>
</dbReference>
<dbReference type="PANTHER" id="PTHR43072">
    <property type="entry name" value="N-ACETYLTRANSFERASE"/>
    <property type="match status" value="1"/>
</dbReference>
<keyword evidence="2" id="KW-0012">Acyltransferase</keyword>
<organism evidence="4 5">
    <name type="scientific">Snuella lapsa</name>
    <dbReference type="NCBI Taxonomy" id="870481"/>
    <lineage>
        <taxon>Bacteria</taxon>
        <taxon>Pseudomonadati</taxon>
        <taxon>Bacteroidota</taxon>
        <taxon>Flavobacteriia</taxon>
        <taxon>Flavobacteriales</taxon>
        <taxon>Flavobacteriaceae</taxon>
        <taxon>Snuella</taxon>
    </lineage>
</organism>
<evidence type="ECO:0000313" key="4">
    <source>
        <dbReference type="EMBL" id="GAA3567639.1"/>
    </source>
</evidence>
<dbReference type="Proteomes" id="UP001500954">
    <property type="component" value="Unassembled WGS sequence"/>
</dbReference>
<evidence type="ECO:0000256" key="2">
    <source>
        <dbReference type="ARBA" id="ARBA00023315"/>
    </source>
</evidence>
<protein>
    <submittedName>
        <fullName evidence="4">GNAT family N-acetyltransferase</fullName>
    </submittedName>
</protein>
<dbReference type="InterPro" id="IPR016181">
    <property type="entry name" value="Acyl_CoA_acyltransferase"/>
</dbReference>
<dbReference type="Gene3D" id="3.40.630.30">
    <property type="match status" value="1"/>
</dbReference>
<reference evidence="5" key="1">
    <citation type="journal article" date="2019" name="Int. J. Syst. Evol. Microbiol.">
        <title>The Global Catalogue of Microorganisms (GCM) 10K type strain sequencing project: providing services to taxonomists for standard genome sequencing and annotation.</title>
        <authorList>
            <consortium name="The Broad Institute Genomics Platform"/>
            <consortium name="The Broad Institute Genome Sequencing Center for Infectious Disease"/>
            <person name="Wu L."/>
            <person name="Ma J."/>
        </authorList>
    </citation>
    <scope>NUCLEOTIDE SEQUENCE [LARGE SCALE GENOMIC DNA]</scope>
    <source>
        <strain evidence="5">JCM 17111</strain>
    </source>
</reference>
<dbReference type="PROSITE" id="PS51186">
    <property type="entry name" value="GNAT"/>
    <property type="match status" value="1"/>
</dbReference>
<keyword evidence="1" id="KW-0808">Transferase</keyword>
<evidence type="ECO:0000256" key="1">
    <source>
        <dbReference type="ARBA" id="ARBA00022679"/>
    </source>
</evidence>
<evidence type="ECO:0000313" key="5">
    <source>
        <dbReference type="Proteomes" id="UP001500954"/>
    </source>
</evidence>
<evidence type="ECO:0000259" key="3">
    <source>
        <dbReference type="PROSITE" id="PS51186"/>
    </source>
</evidence>
<dbReference type="InterPro" id="IPR000182">
    <property type="entry name" value="GNAT_dom"/>
</dbReference>
<dbReference type="RefSeq" id="WP_345005523.1">
    <property type="nucleotide sequence ID" value="NZ_BAABCY010000040.1"/>
</dbReference>
<feature type="domain" description="N-acetyltransferase" evidence="3">
    <location>
        <begin position="2"/>
        <end position="154"/>
    </location>
</feature>
<dbReference type="EMBL" id="BAABCY010000040">
    <property type="protein sequence ID" value="GAA3567639.1"/>
    <property type="molecule type" value="Genomic_DNA"/>
</dbReference>
<comment type="caution">
    <text evidence="4">The sequence shown here is derived from an EMBL/GenBank/DDBJ whole genome shotgun (WGS) entry which is preliminary data.</text>
</comment>